<gene>
    <name evidence="2" type="ORF">FDK22_14815</name>
</gene>
<dbReference type="RefSeq" id="WP_138153766.1">
    <property type="nucleotide sequence ID" value="NZ_VANU01000008.1"/>
</dbReference>
<dbReference type="Pfam" id="PF00294">
    <property type="entry name" value="PfkB"/>
    <property type="match status" value="1"/>
</dbReference>
<name>A0A5R8XXH9_9BACT</name>
<keyword evidence="3" id="KW-1185">Reference proteome</keyword>
<dbReference type="Proteomes" id="UP000308901">
    <property type="component" value="Unassembled WGS sequence"/>
</dbReference>
<accession>A0A5R8XXH9</accession>
<protein>
    <submittedName>
        <fullName evidence="2">Nucleoside 2-deoxyribosyltransferase</fullName>
    </submittedName>
</protein>
<organism evidence="2 3">
    <name type="scientific">Arcobacter arenosus</name>
    <dbReference type="NCBI Taxonomy" id="2576037"/>
    <lineage>
        <taxon>Bacteria</taxon>
        <taxon>Pseudomonadati</taxon>
        <taxon>Campylobacterota</taxon>
        <taxon>Epsilonproteobacteria</taxon>
        <taxon>Campylobacterales</taxon>
        <taxon>Arcobacteraceae</taxon>
        <taxon>Arcobacter</taxon>
    </lineage>
</organism>
<dbReference type="InterPro" id="IPR011611">
    <property type="entry name" value="PfkB_dom"/>
</dbReference>
<comment type="caution">
    <text evidence="2">The sequence shown here is derived from an EMBL/GenBank/DDBJ whole genome shotgun (WGS) entry which is preliminary data.</text>
</comment>
<dbReference type="Gene3D" id="3.40.1190.20">
    <property type="match status" value="1"/>
</dbReference>
<dbReference type="EMBL" id="VANU01000008">
    <property type="protein sequence ID" value="TLP35518.1"/>
    <property type="molecule type" value="Genomic_DNA"/>
</dbReference>
<feature type="domain" description="Carbohydrate kinase PfkB" evidence="1">
    <location>
        <begin position="149"/>
        <end position="247"/>
    </location>
</feature>
<proteinExistence type="predicted"/>
<evidence type="ECO:0000313" key="3">
    <source>
        <dbReference type="Proteomes" id="UP000308901"/>
    </source>
</evidence>
<dbReference type="SUPFAM" id="SSF52309">
    <property type="entry name" value="N-(deoxy)ribosyltransferase-like"/>
    <property type="match status" value="1"/>
</dbReference>
<keyword evidence="2" id="KW-0808">Transferase</keyword>
<evidence type="ECO:0000313" key="2">
    <source>
        <dbReference type="EMBL" id="TLP35518.1"/>
    </source>
</evidence>
<dbReference type="AlphaFoldDB" id="A0A5R8XXH9"/>
<dbReference type="InterPro" id="IPR007710">
    <property type="entry name" value="Nucleoside_deoxyribTrfase"/>
</dbReference>
<dbReference type="Pfam" id="PF05014">
    <property type="entry name" value="Nuc_deoxyrib_tr"/>
    <property type="match status" value="1"/>
</dbReference>
<sequence>MINVIGGFYKELCLYPEWDYNYGSGGRASAILSSLGAEVCFHSYVHKEKEKEFKYFSKTFRIKTNTFSSSEMINFEYYHSLSAPNIHTLNNPIETQVQMNIKEDIVICYGMMESLNPIVNANYLIYDPQSENNPSLITENGSTFNHLAIVMNVEEAKKFTKKENIDLIVKDLFEKTHQLEVLILKDGPFGAYLFHDDKYFHIDAYETENVFKIGSGDVFVAVFGYLWAKEKIEPTTAAQKASLATALYCNDQVLQIKRESLNNLGLFKKVGIDKTKFDKKIYLAGPFFTMADRWLIEEAKFQLEKFGANVFSPLHDVGYGKSDTVAKEDLKGVDESNILYAVLNDYDPGTIFEVGYAISKGIPVVIFIENKTPINMTMFEGSGCIIESDFATSIYKVIWEVTRTK</sequence>
<dbReference type="InterPro" id="IPR029056">
    <property type="entry name" value="Ribokinase-like"/>
</dbReference>
<evidence type="ECO:0000259" key="1">
    <source>
        <dbReference type="Pfam" id="PF00294"/>
    </source>
</evidence>
<reference evidence="2 3" key="1">
    <citation type="submission" date="2019-05" db="EMBL/GenBank/DDBJ databases">
        <title>Arcobacter sp. nov., isolated from sea sediment.</title>
        <authorList>
            <person name="Kim W."/>
        </authorList>
    </citation>
    <scope>NUCLEOTIDE SEQUENCE [LARGE SCALE GENOMIC DNA]</scope>
    <source>
        <strain evidence="2 3">CAU 1517</strain>
    </source>
</reference>
<dbReference type="OrthoDB" id="9795789at2"/>
<dbReference type="SUPFAM" id="SSF53613">
    <property type="entry name" value="Ribokinase-like"/>
    <property type="match status" value="1"/>
</dbReference>
<dbReference type="GO" id="GO:0016740">
    <property type="term" value="F:transferase activity"/>
    <property type="evidence" value="ECO:0007669"/>
    <property type="project" value="UniProtKB-KW"/>
</dbReference>
<dbReference type="Gene3D" id="3.40.50.450">
    <property type="match status" value="1"/>
</dbReference>